<proteinExistence type="predicted"/>
<name>A0AAF0DUZ0_9BASI</name>
<dbReference type="EMBL" id="CP119953">
    <property type="protein sequence ID" value="WFC95827.1"/>
    <property type="molecule type" value="Genomic_DNA"/>
</dbReference>
<dbReference type="InterPro" id="IPR032710">
    <property type="entry name" value="NTF2-like_dom_sf"/>
</dbReference>
<protein>
    <submittedName>
        <fullName evidence="1">Uncharacterized protein</fullName>
    </submittedName>
</protein>
<dbReference type="Proteomes" id="UP001216638">
    <property type="component" value="Chromosome 3"/>
</dbReference>
<dbReference type="SUPFAM" id="SSF54427">
    <property type="entry name" value="NTF2-like"/>
    <property type="match status" value="1"/>
</dbReference>
<sequence length="205" mass="22343">MHHLSNLKCNATGLAPEHSMVLPERDAVADEEMVMAGLLQLYTAFSEELLAMFAPEVLYTMPNGSVVVGTKAIAEKFAALTRMNPGRTIRQRLLQTPESLPRGAMVVDQLVTSTDEMQPATERNLIVLKRREHDGLIVSLTEEAGHRKATVPLAARAASANVFNSPTDNMVSPCTSKLNLTKRRHYLKGKPTALFAGMTGPSYGL</sequence>
<dbReference type="Pfam" id="PF05032">
    <property type="entry name" value="Spo12"/>
    <property type="match status" value="1"/>
</dbReference>
<dbReference type="InterPro" id="IPR007727">
    <property type="entry name" value="Spo12"/>
</dbReference>
<gene>
    <name evidence="1" type="ORF">MBRA1_002481</name>
</gene>
<reference evidence="1" key="1">
    <citation type="submission" date="2023-03" db="EMBL/GenBank/DDBJ databases">
        <title>Mating type loci evolution in Malassezia.</title>
        <authorList>
            <person name="Coelho M.A."/>
        </authorList>
    </citation>
    <scope>NUCLEOTIDE SEQUENCE</scope>
    <source>
        <strain evidence="1">CBS 14135</strain>
    </source>
</reference>
<keyword evidence="2" id="KW-1185">Reference proteome</keyword>
<evidence type="ECO:0000313" key="1">
    <source>
        <dbReference type="EMBL" id="WFC95827.1"/>
    </source>
</evidence>
<dbReference type="AlphaFoldDB" id="A0AAF0DUZ0"/>
<accession>A0AAF0DUZ0</accession>
<organism evidence="1 2">
    <name type="scientific">Malassezia brasiliensis</name>
    <dbReference type="NCBI Taxonomy" id="1821822"/>
    <lineage>
        <taxon>Eukaryota</taxon>
        <taxon>Fungi</taxon>
        <taxon>Dikarya</taxon>
        <taxon>Basidiomycota</taxon>
        <taxon>Ustilaginomycotina</taxon>
        <taxon>Malasseziomycetes</taxon>
        <taxon>Malasseziales</taxon>
        <taxon>Malasseziaceae</taxon>
        <taxon>Malassezia</taxon>
    </lineage>
</organism>
<evidence type="ECO:0000313" key="2">
    <source>
        <dbReference type="Proteomes" id="UP001216638"/>
    </source>
</evidence>